<dbReference type="AlphaFoldDB" id="A0A840Q631"/>
<dbReference type="EMBL" id="JACHIW010000001">
    <property type="protein sequence ID" value="MBB5154129.1"/>
    <property type="molecule type" value="Genomic_DNA"/>
</dbReference>
<reference evidence="1 2" key="1">
    <citation type="submission" date="2020-08" db="EMBL/GenBank/DDBJ databases">
        <title>Sequencing the genomes of 1000 actinobacteria strains.</title>
        <authorList>
            <person name="Klenk H.-P."/>
        </authorList>
    </citation>
    <scope>NUCLEOTIDE SEQUENCE [LARGE SCALE GENOMIC DNA]</scope>
    <source>
        <strain evidence="1 2">DSM 45584</strain>
    </source>
</reference>
<dbReference type="RefSeq" id="WP_184725583.1">
    <property type="nucleotide sequence ID" value="NZ_JACHIW010000001.1"/>
</dbReference>
<organism evidence="1 2">
    <name type="scientific">Saccharopolyspora phatthalungensis</name>
    <dbReference type="NCBI Taxonomy" id="664693"/>
    <lineage>
        <taxon>Bacteria</taxon>
        <taxon>Bacillati</taxon>
        <taxon>Actinomycetota</taxon>
        <taxon>Actinomycetes</taxon>
        <taxon>Pseudonocardiales</taxon>
        <taxon>Pseudonocardiaceae</taxon>
        <taxon>Saccharopolyspora</taxon>
    </lineage>
</organism>
<dbReference type="Proteomes" id="UP000584374">
    <property type="component" value="Unassembled WGS sequence"/>
</dbReference>
<accession>A0A840Q631</accession>
<keyword evidence="2" id="KW-1185">Reference proteome</keyword>
<evidence type="ECO:0000313" key="1">
    <source>
        <dbReference type="EMBL" id="MBB5154129.1"/>
    </source>
</evidence>
<evidence type="ECO:0000313" key="2">
    <source>
        <dbReference type="Proteomes" id="UP000584374"/>
    </source>
</evidence>
<protein>
    <submittedName>
        <fullName evidence="1">Uncharacterized protein</fullName>
    </submittedName>
</protein>
<name>A0A840Q631_9PSEU</name>
<proteinExistence type="predicted"/>
<comment type="caution">
    <text evidence="1">The sequence shown here is derived from an EMBL/GenBank/DDBJ whole genome shotgun (WGS) entry which is preliminary data.</text>
</comment>
<sequence>MAIEQVLRLLRQEGAIELDSSQLLVDRVLNEARRKSTENPAYFFRKDPCVVPVALPLVMRVAPVEVLRQVGVATTFDGNSPFAHVSRHWAQLRYCAALETKAGRLSLSPLGNDVVYHHKVAQSEYLGIGFALVVAQEILRKQYPGWEFHPVDADFALARGIPEVGAVNQLDGTQSRPDYFLIGRPSGGWGLKIVVLECKGTHSPAESQAIRQLAKACTQVRAVEIGGRNLASLMVASRLLTSGVKVCVVDPPGETDLWSGSEDELDELLGEDVEGPPEFFGVRTPAQDDLELIGTKSPELGEPEDVDRRPPEFSADDLKIPQVVTIPQASRSWFSQVLARTFAASVLTFAGDGEVAAKYHVPRRYRDDHGQEGFPLDNTVEVDTSERLSMPGGLSARGTRYSMALPGNRRLEVFRGLEESVYADLGEQRLGSYFRTAQRFWRKWREVARNGTADGRAVSAGRDGTVLTIGISE</sequence>
<gene>
    <name evidence="1" type="ORF">BJ970_001663</name>
</gene>